<comment type="function">
    <text evidence="1">Catalyzes both the ATP-dependent activation of exogenously supplied lipoate to lipoyl-AMP and the transfer of the activated lipoyl onto the lipoyl domains of lipoate-dependent enzymes.</text>
</comment>
<proteinExistence type="inferred from homology"/>
<dbReference type="PANTHER" id="PTHR12561:SF3">
    <property type="entry name" value="LIPOYLTRANSFERASE 1, MITOCHONDRIAL"/>
    <property type="match status" value="1"/>
</dbReference>
<evidence type="ECO:0000313" key="6">
    <source>
        <dbReference type="EMBL" id="KAF6748950.1"/>
    </source>
</evidence>
<accession>A0A8H6HKZ7</accession>
<dbReference type="Proteomes" id="UP000521943">
    <property type="component" value="Unassembled WGS sequence"/>
</dbReference>
<dbReference type="GO" id="GO:0005739">
    <property type="term" value="C:mitochondrion"/>
    <property type="evidence" value="ECO:0007669"/>
    <property type="project" value="TreeGrafter"/>
</dbReference>
<dbReference type="GO" id="GO:0009249">
    <property type="term" value="P:protein lipoylation"/>
    <property type="evidence" value="ECO:0007669"/>
    <property type="project" value="InterPro"/>
</dbReference>
<evidence type="ECO:0000256" key="3">
    <source>
        <dbReference type="ARBA" id="ARBA00008242"/>
    </source>
</evidence>
<keyword evidence="7" id="KW-1185">Reference proteome</keyword>
<protein>
    <recommendedName>
        <fullName evidence="4">Putative lipoate-protein ligase A</fullName>
    </recommendedName>
</protein>
<dbReference type="InterPro" id="IPR004143">
    <property type="entry name" value="BPL_LPL_catalytic"/>
</dbReference>
<comment type="caution">
    <text evidence="6">The sequence shown here is derived from an EMBL/GenBank/DDBJ whole genome shotgun (WGS) entry which is preliminary data.</text>
</comment>
<dbReference type="Pfam" id="PF21948">
    <property type="entry name" value="LplA-B_cat"/>
    <property type="match status" value="1"/>
</dbReference>
<dbReference type="InterPro" id="IPR004562">
    <property type="entry name" value="LipoylTrfase_LipoateP_Ligase"/>
</dbReference>
<organism evidence="6 7">
    <name type="scientific">Ephemerocybe angulata</name>
    <dbReference type="NCBI Taxonomy" id="980116"/>
    <lineage>
        <taxon>Eukaryota</taxon>
        <taxon>Fungi</taxon>
        <taxon>Dikarya</taxon>
        <taxon>Basidiomycota</taxon>
        <taxon>Agaricomycotina</taxon>
        <taxon>Agaricomycetes</taxon>
        <taxon>Agaricomycetidae</taxon>
        <taxon>Agaricales</taxon>
        <taxon>Agaricineae</taxon>
        <taxon>Psathyrellaceae</taxon>
        <taxon>Ephemerocybe</taxon>
    </lineage>
</organism>
<dbReference type="PROSITE" id="PS51733">
    <property type="entry name" value="BPL_LPL_CATALYTIC"/>
    <property type="match status" value="1"/>
</dbReference>
<dbReference type="AlphaFoldDB" id="A0A8H6HKZ7"/>
<dbReference type="EMBL" id="JACGCI010000067">
    <property type="protein sequence ID" value="KAF6748950.1"/>
    <property type="molecule type" value="Genomic_DNA"/>
</dbReference>
<name>A0A8H6HKZ7_9AGAR</name>
<feature type="domain" description="BPL/LPL catalytic" evidence="5">
    <location>
        <begin position="60"/>
        <end position="142"/>
    </location>
</feature>
<dbReference type="UniPathway" id="UPA00537">
    <property type="reaction ID" value="UER00595"/>
</dbReference>
<comment type="pathway">
    <text evidence="2">Protein modification; protein lipoylation via exogenous pathway; protein N(6)-(lipoyl)lysine from lipoate: step 2/2.</text>
</comment>
<gene>
    <name evidence="6" type="ORF">DFP72DRAFT_551957</name>
</gene>
<evidence type="ECO:0000313" key="7">
    <source>
        <dbReference type="Proteomes" id="UP000521943"/>
    </source>
</evidence>
<evidence type="ECO:0000256" key="4">
    <source>
        <dbReference type="ARBA" id="ARBA00015925"/>
    </source>
</evidence>
<evidence type="ECO:0000259" key="5">
    <source>
        <dbReference type="PROSITE" id="PS51733"/>
    </source>
</evidence>
<comment type="similarity">
    <text evidence="3">Belongs to the LplA family.</text>
</comment>
<dbReference type="OrthoDB" id="201621at2759"/>
<evidence type="ECO:0000256" key="1">
    <source>
        <dbReference type="ARBA" id="ARBA00003253"/>
    </source>
</evidence>
<reference evidence="6 7" key="1">
    <citation type="submission" date="2020-07" db="EMBL/GenBank/DDBJ databases">
        <title>Comparative genomics of pyrophilous fungi reveals a link between fire events and developmental genes.</title>
        <authorList>
            <consortium name="DOE Joint Genome Institute"/>
            <person name="Steindorff A.S."/>
            <person name="Carver A."/>
            <person name="Calhoun S."/>
            <person name="Stillman K."/>
            <person name="Liu H."/>
            <person name="Lipzen A."/>
            <person name="Pangilinan J."/>
            <person name="Labutti K."/>
            <person name="Bruns T.D."/>
            <person name="Grigoriev I.V."/>
        </authorList>
    </citation>
    <scope>NUCLEOTIDE SEQUENCE [LARGE SCALE GENOMIC DNA]</scope>
    <source>
        <strain evidence="6 7">CBS 144469</strain>
    </source>
</reference>
<evidence type="ECO:0000256" key="2">
    <source>
        <dbReference type="ARBA" id="ARBA00005085"/>
    </source>
</evidence>
<dbReference type="GO" id="GO:0017118">
    <property type="term" value="F:lipoyltransferase activity"/>
    <property type="evidence" value="ECO:0007669"/>
    <property type="project" value="TreeGrafter"/>
</dbReference>
<dbReference type="Gene3D" id="3.30.930.10">
    <property type="entry name" value="Bira Bifunctional Protein, Domain 2"/>
    <property type="match status" value="1"/>
</dbReference>
<sequence>MAENICFEEATLRISPSLVFSLDMRSACATSLGLPFDILSLSDDPYFNLSPEDVLFRKHDVSKPLLLIYRDKPCVVIGRNQNPWKEVNFHELGRLGIPFVREEVLKALYIMTTGIQILVSTSLEARLIDTLRRKRYYAPPSL</sequence>
<dbReference type="InterPro" id="IPR045864">
    <property type="entry name" value="aa-tRNA-synth_II/BPL/LPL"/>
</dbReference>
<dbReference type="PANTHER" id="PTHR12561">
    <property type="entry name" value="LIPOATE-PROTEIN LIGASE"/>
    <property type="match status" value="1"/>
</dbReference>
<dbReference type="SUPFAM" id="SSF55681">
    <property type="entry name" value="Class II aaRS and biotin synthetases"/>
    <property type="match status" value="1"/>
</dbReference>